<dbReference type="STRING" id="48467.SAMN02745166_05118"/>
<gene>
    <name evidence="2" type="ORF">SAMN02745166_05118</name>
</gene>
<accession>A0A1T4Z585</accession>
<organism evidence="2 3">
    <name type="scientific">Prosthecobacter debontii</name>
    <dbReference type="NCBI Taxonomy" id="48467"/>
    <lineage>
        <taxon>Bacteria</taxon>
        <taxon>Pseudomonadati</taxon>
        <taxon>Verrucomicrobiota</taxon>
        <taxon>Verrucomicrobiia</taxon>
        <taxon>Verrucomicrobiales</taxon>
        <taxon>Verrucomicrobiaceae</taxon>
        <taxon>Prosthecobacter</taxon>
    </lineage>
</organism>
<name>A0A1T4Z585_9BACT</name>
<keyword evidence="2" id="KW-0540">Nuclease</keyword>
<dbReference type="EMBL" id="FUYE01000036">
    <property type="protein sequence ID" value="SKB09237.1"/>
    <property type="molecule type" value="Genomic_DNA"/>
</dbReference>
<dbReference type="PANTHER" id="PTHR36558:SF1">
    <property type="entry name" value="RESTRICTION ENDONUCLEASE DOMAIN-CONTAINING PROTEIN-RELATED"/>
    <property type="match status" value="1"/>
</dbReference>
<dbReference type="InterPro" id="IPR008538">
    <property type="entry name" value="Uma2"/>
</dbReference>
<keyword evidence="2" id="KW-0255">Endonuclease</keyword>
<evidence type="ECO:0000313" key="3">
    <source>
        <dbReference type="Proteomes" id="UP000190774"/>
    </source>
</evidence>
<evidence type="ECO:0000259" key="1">
    <source>
        <dbReference type="Pfam" id="PF05685"/>
    </source>
</evidence>
<sequence length="122" mass="13305">MSAALKLPRVTEEEYEEILAKSDVKLELLEGQVRSMAGGGASHSLVKSNTVRHLGNAFAKRPCRVYDRDMKVKAEANGMNSFPDASVVCGKPEFKDEKQLTLLNPGLIVEVLSPATEAFDRG</sequence>
<feature type="domain" description="Putative restriction endonuclease" evidence="1">
    <location>
        <begin position="13"/>
        <end position="122"/>
    </location>
</feature>
<dbReference type="Gene3D" id="3.90.1570.10">
    <property type="entry name" value="tt1808, chain A"/>
    <property type="match status" value="1"/>
</dbReference>
<evidence type="ECO:0000313" key="2">
    <source>
        <dbReference type="EMBL" id="SKB09237.1"/>
    </source>
</evidence>
<keyword evidence="2" id="KW-0378">Hydrolase</keyword>
<dbReference type="AlphaFoldDB" id="A0A1T4Z585"/>
<dbReference type="PANTHER" id="PTHR36558">
    <property type="entry name" value="GLR1098 PROTEIN"/>
    <property type="match status" value="1"/>
</dbReference>
<dbReference type="SUPFAM" id="SSF52980">
    <property type="entry name" value="Restriction endonuclease-like"/>
    <property type="match status" value="1"/>
</dbReference>
<proteinExistence type="predicted"/>
<dbReference type="GO" id="GO:0004519">
    <property type="term" value="F:endonuclease activity"/>
    <property type="evidence" value="ECO:0007669"/>
    <property type="project" value="UniProtKB-KW"/>
</dbReference>
<dbReference type="InterPro" id="IPR012296">
    <property type="entry name" value="Nuclease_put_TT1808"/>
</dbReference>
<dbReference type="CDD" id="cd06260">
    <property type="entry name" value="DUF820-like"/>
    <property type="match status" value="1"/>
</dbReference>
<dbReference type="Pfam" id="PF05685">
    <property type="entry name" value="Uma2"/>
    <property type="match status" value="1"/>
</dbReference>
<dbReference type="RefSeq" id="WP_176159672.1">
    <property type="nucleotide sequence ID" value="NZ_FUYE01000036.1"/>
</dbReference>
<protein>
    <submittedName>
        <fullName evidence="2">Putative restriction endonuclease</fullName>
    </submittedName>
</protein>
<dbReference type="InterPro" id="IPR011335">
    <property type="entry name" value="Restrct_endonuc-II-like"/>
</dbReference>
<dbReference type="Proteomes" id="UP000190774">
    <property type="component" value="Unassembled WGS sequence"/>
</dbReference>
<keyword evidence="3" id="KW-1185">Reference proteome</keyword>
<reference evidence="3" key="1">
    <citation type="submission" date="2017-02" db="EMBL/GenBank/DDBJ databases">
        <authorList>
            <person name="Varghese N."/>
            <person name="Submissions S."/>
        </authorList>
    </citation>
    <scope>NUCLEOTIDE SEQUENCE [LARGE SCALE GENOMIC DNA]</scope>
    <source>
        <strain evidence="3">ATCC 700200</strain>
    </source>
</reference>